<sequence>MVPIVLTIIIRIYVMFIEGRTSCNETFNPIHDYAL</sequence>
<name>A0AAJ8BP79_ASPNG</name>
<evidence type="ECO:0000313" key="1">
    <source>
        <dbReference type="RefSeq" id="XP_059599911.1"/>
    </source>
</evidence>
<dbReference type="KEGG" id="ang:An02g02420"/>
<dbReference type="GeneID" id="84590249"/>
<proteinExistence type="predicted"/>
<accession>A0AAJ8BP79</accession>
<dbReference type="RefSeq" id="XP_059599911.1">
    <property type="nucleotide sequence ID" value="XM_059746127.1"/>
</dbReference>
<protein>
    <submittedName>
        <fullName evidence="1">Uncharacterized protein</fullName>
    </submittedName>
</protein>
<gene>
    <name evidence="1" type="ORF">An02g02420</name>
</gene>
<organism evidence="1">
    <name type="scientific">Aspergillus niger</name>
    <dbReference type="NCBI Taxonomy" id="5061"/>
    <lineage>
        <taxon>Eukaryota</taxon>
        <taxon>Fungi</taxon>
        <taxon>Dikarya</taxon>
        <taxon>Ascomycota</taxon>
        <taxon>Pezizomycotina</taxon>
        <taxon>Eurotiomycetes</taxon>
        <taxon>Eurotiomycetidae</taxon>
        <taxon>Eurotiales</taxon>
        <taxon>Aspergillaceae</taxon>
        <taxon>Aspergillus</taxon>
        <taxon>Aspergillus subgen. Circumdati</taxon>
    </lineage>
</organism>
<reference evidence="1" key="2">
    <citation type="submission" date="2025-08" db="UniProtKB">
        <authorList>
            <consortium name="RefSeq"/>
        </authorList>
    </citation>
    <scope>IDENTIFICATION</scope>
</reference>
<dbReference type="VEuPathDB" id="FungiDB:An02g02420"/>
<reference evidence="1" key="1">
    <citation type="submission" date="2025-02" db="EMBL/GenBank/DDBJ databases">
        <authorList>
            <consortium name="NCBI Genome Project"/>
        </authorList>
    </citation>
    <scope>NUCLEOTIDE SEQUENCE</scope>
</reference>
<dbReference type="AlphaFoldDB" id="A0AAJ8BP79"/>